<comment type="caution">
    <text evidence="1">The sequence shown here is derived from an EMBL/GenBank/DDBJ whole genome shotgun (WGS) entry which is preliminary data.</text>
</comment>
<organism evidence="1 2">
    <name type="scientific">Araneus ventricosus</name>
    <name type="common">Orbweaver spider</name>
    <name type="synonym">Epeira ventricosa</name>
    <dbReference type="NCBI Taxonomy" id="182803"/>
    <lineage>
        <taxon>Eukaryota</taxon>
        <taxon>Metazoa</taxon>
        <taxon>Ecdysozoa</taxon>
        <taxon>Arthropoda</taxon>
        <taxon>Chelicerata</taxon>
        <taxon>Arachnida</taxon>
        <taxon>Araneae</taxon>
        <taxon>Araneomorphae</taxon>
        <taxon>Entelegynae</taxon>
        <taxon>Araneoidea</taxon>
        <taxon>Araneidae</taxon>
        <taxon>Araneus</taxon>
    </lineage>
</organism>
<evidence type="ECO:0000313" key="1">
    <source>
        <dbReference type="EMBL" id="GBO16098.1"/>
    </source>
</evidence>
<dbReference type="EMBL" id="BGPR01040028">
    <property type="protein sequence ID" value="GBO16098.1"/>
    <property type="molecule type" value="Genomic_DNA"/>
</dbReference>
<proteinExistence type="predicted"/>
<protein>
    <submittedName>
        <fullName evidence="1">Uncharacterized protein</fullName>
    </submittedName>
</protein>
<accession>A0A4Y2UT51</accession>
<name>A0A4Y2UT51_ARAVE</name>
<evidence type="ECO:0000313" key="2">
    <source>
        <dbReference type="Proteomes" id="UP000499080"/>
    </source>
</evidence>
<dbReference type="AlphaFoldDB" id="A0A4Y2UT51"/>
<keyword evidence="2" id="KW-1185">Reference proteome</keyword>
<dbReference type="Proteomes" id="UP000499080">
    <property type="component" value="Unassembled WGS sequence"/>
</dbReference>
<reference evidence="1 2" key="1">
    <citation type="journal article" date="2019" name="Sci. Rep.">
        <title>Orb-weaving spider Araneus ventricosus genome elucidates the spidroin gene catalogue.</title>
        <authorList>
            <person name="Kono N."/>
            <person name="Nakamura H."/>
            <person name="Ohtoshi R."/>
            <person name="Moran D.A.P."/>
            <person name="Shinohara A."/>
            <person name="Yoshida Y."/>
            <person name="Fujiwara M."/>
            <person name="Mori M."/>
            <person name="Tomita M."/>
            <person name="Arakawa K."/>
        </authorList>
    </citation>
    <scope>NUCLEOTIDE SEQUENCE [LARGE SCALE GENOMIC DNA]</scope>
</reference>
<gene>
    <name evidence="1" type="ORF">AVEN_253673_1</name>
</gene>
<sequence>MEDIGCKDGFQLRGQKRCMEWYSASNEHLYDNTHLVLSFSHKNSLRQVVSLTAVAVTTGYVREDPFRIGGI</sequence>